<evidence type="ECO:0000256" key="6">
    <source>
        <dbReference type="ARBA" id="ARBA00022801"/>
    </source>
</evidence>
<dbReference type="SUPFAM" id="SSF50156">
    <property type="entry name" value="PDZ domain-like"/>
    <property type="match status" value="3"/>
</dbReference>
<dbReference type="Pfam" id="PF02163">
    <property type="entry name" value="Peptidase_M50"/>
    <property type="match status" value="1"/>
</dbReference>
<dbReference type="Gene3D" id="2.30.42.10">
    <property type="match status" value="4"/>
</dbReference>
<dbReference type="GO" id="GO:0006508">
    <property type="term" value="P:proteolysis"/>
    <property type="evidence" value="ECO:0007669"/>
    <property type="project" value="UniProtKB-KW"/>
</dbReference>
<dbReference type="GO" id="GO:0016020">
    <property type="term" value="C:membrane"/>
    <property type="evidence" value="ECO:0007669"/>
    <property type="project" value="UniProtKB-SubCell"/>
</dbReference>
<sequence>MAWLTAIEPMLFADLSSWSLLADGLLMASLASITSSALTILSVAIGLGLVIFFHELGHFAVAKWCDVHVERFSIGFGPIVWSQKWGETEYALSAVPFGGYVKMLGQDDVDPSQLSSEEIAEDPRSYSAKPVWQRMAIISAGVIMNVITAVLFFASAFGIGVTWSAPIIGSVQAGAPAWTSGIRIGDTIESINGRDTDAFTDLIRGVALSSGPIRMTGKHDDGTSFDVEVVPDRSGTRRFIGLGPVAGLTVGSFSEESQDTALAGTPAAMTEKPFKRGDHLVALNDTEIHDFSEYRQYMAKHRKEPVTYKVERKSESQPVEITVEPRPARSLGLQVESEQFVGVVDGSPADAADLQKGDKFISVDGQDVGSEIDPLILPQYFADRSGEEVSVVIQRQVRGADPQELEVTLIPEDLPAWLDIPSYVPGEPLAIPAIGVAYHLIPTVLSVDEAGPAAAAGIQPNDYLEEMILTLPEGAKSDGRPESQIRIKLIEDGSDGKKIKNWAYAISALQQFPTRDVEFQLNRAGEQMTVAITPTIDEENGWYLPLRGLLWVPLTQEVQAKSVPEALSLGLTHTRNSIVDIYLTLRNLITQNLSPKELRGPLGIATIAYQVAQQGVAELLLFLGFLSVNLAVLNFLPIPVLDGGHMVFLIWEGVTGKKPSEKVLATATYIGFLFILTLMVTVIYLDVFVHGFSGD</sequence>
<feature type="transmembrane region" description="Helical" evidence="11">
    <location>
        <begin position="25"/>
        <end position="53"/>
    </location>
</feature>
<dbReference type="EMBL" id="CP036316">
    <property type="protein sequence ID" value="QDT65600.1"/>
    <property type="molecule type" value="Genomic_DNA"/>
</dbReference>
<name>A0A517TB54_9PLAN</name>
<dbReference type="PANTHER" id="PTHR42837">
    <property type="entry name" value="REGULATOR OF SIGMA-E PROTEASE RSEP"/>
    <property type="match status" value="1"/>
</dbReference>
<feature type="transmembrane region" description="Helical" evidence="11">
    <location>
        <begin position="136"/>
        <end position="163"/>
    </location>
</feature>
<keyword evidence="4 13" id="KW-0645">Protease</keyword>
<proteinExistence type="inferred from homology"/>
<keyword evidence="9 13" id="KW-0482">Metalloprotease</keyword>
<evidence type="ECO:0000256" key="8">
    <source>
        <dbReference type="ARBA" id="ARBA00022989"/>
    </source>
</evidence>
<gene>
    <name evidence="13" type="ORF">V22_28570</name>
</gene>
<comment type="similarity">
    <text evidence="3">Belongs to the peptidase M50B family.</text>
</comment>
<keyword evidence="5 11" id="KW-0812">Transmembrane</keyword>
<feature type="domain" description="PDZ" evidence="12">
    <location>
        <begin position="320"/>
        <end position="368"/>
    </location>
</feature>
<evidence type="ECO:0000256" key="11">
    <source>
        <dbReference type="SAM" id="Phobius"/>
    </source>
</evidence>
<dbReference type="GO" id="GO:0004222">
    <property type="term" value="F:metalloendopeptidase activity"/>
    <property type="evidence" value="ECO:0007669"/>
    <property type="project" value="InterPro"/>
</dbReference>
<dbReference type="InterPro" id="IPR041489">
    <property type="entry name" value="PDZ_6"/>
</dbReference>
<evidence type="ECO:0000313" key="14">
    <source>
        <dbReference type="Proteomes" id="UP000319976"/>
    </source>
</evidence>
<evidence type="ECO:0000256" key="1">
    <source>
        <dbReference type="ARBA" id="ARBA00001947"/>
    </source>
</evidence>
<evidence type="ECO:0000256" key="10">
    <source>
        <dbReference type="ARBA" id="ARBA00023136"/>
    </source>
</evidence>
<reference evidence="13 14" key="1">
    <citation type="submission" date="2019-02" db="EMBL/GenBank/DDBJ databases">
        <title>Deep-cultivation of Planctomycetes and their phenomic and genomic characterization uncovers novel biology.</title>
        <authorList>
            <person name="Wiegand S."/>
            <person name="Jogler M."/>
            <person name="Boedeker C."/>
            <person name="Pinto D."/>
            <person name="Vollmers J."/>
            <person name="Rivas-Marin E."/>
            <person name="Kohn T."/>
            <person name="Peeters S.H."/>
            <person name="Heuer A."/>
            <person name="Rast P."/>
            <person name="Oberbeckmann S."/>
            <person name="Bunk B."/>
            <person name="Jeske O."/>
            <person name="Meyerdierks A."/>
            <person name="Storesund J.E."/>
            <person name="Kallscheuer N."/>
            <person name="Luecker S."/>
            <person name="Lage O.M."/>
            <person name="Pohl T."/>
            <person name="Merkel B.J."/>
            <person name="Hornburger P."/>
            <person name="Mueller R.-W."/>
            <person name="Bruemmer F."/>
            <person name="Labrenz M."/>
            <person name="Spormann A.M."/>
            <person name="Op den Camp H."/>
            <person name="Overmann J."/>
            <person name="Amann R."/>
            <person name="Jetten M.S.M."/>
            <person name="Mascher T."/>
            <person name="Medema M.H."/>
            <person name="Devos D.P."/>
            <person name="Kaster A.-K."/>
            <person name="Ovreas L."/>
            <person name="Rohde M."/>
            <person name="Galperin M.Y."/>
            <person name="Jogler C."/>
        </authorList>
    </citation>
    <scope>NUCLEOTIDE SEQUENCE [LARGE SCALE GENOMIC DNA]</scope>
    <source>
        <strain evidence="13 14">V22</strain>
    </source>
</reference>
<dbReference type="InterPro" id="IPR001478">
    <property type="entry name" value="PDZ"/>
</dbReference>
<dbReference type="PROSITE" id="PS50106">
    <property type="entry name" value="PDZ"/>
    <property type="match status" value="2"/>
</dbReference>
<evidence type="ECO:0000256" key="2">
    <source>
        <dbReference type="ARBA" id="ARBA00004141"/>
    </source>
</evidence>
<dbReference type="EC" id="3.4.24.-" evidence="13"/>
<evidence type="ECO:0000313" key="13">
    <source>
        <dbReference type="EMBL" id="QDT65600.1"/>
    </source>
</evidence>
<feature type="transmembrane region" description="Helical" evidence="11">
    <location>
        <begin position="663"/>
        <end position="685"/>
    </location>
</feature>
<protein>
    <submittedName>
        <fullName evidence="13">Zinc metalloprotease</fullName>
        <ecNumber evidence="13">3.4.24.-</ecNumber>
    </submittedName>
</protein>
<dbReference type="OrthoDB" id="9782003at2"/>
<dbReference type="InterPro" id="IPR004387">
    <property type="entry name" value="Pept_M50_Zn"/>
</dbReference>
<comment type="cofactor">
    <cofactor evidence="1">
        <name>Zn(2+)</name>
        <dbReference type="ChEBI" id="CHEBI:29105"/>
    </cofactor>
</comment>
<dbReference type="SMART" id="SM00228">
    <property type="entry name" value="PDZ"/>
    <property type="match status" value="3"/>
</dbReference>
<keyword evidence="7" id="KW-0862">Zinc</keyword>
<dbReference type="PANTHER" id="PTHR42837:SF2">
    <property type="entry name" value="MEMBRANE METALLOPROTEASE ARASP2, CHLOROPLASTIC-RELATED"/>
    <property type="match status" value="1"/>
</dbReference>
<dbReference type="RefSeq" id="WP_145263796.1">
    <property type="nucleotide sequence ID" value="NZ_CP036316.1"/>
</dbReference>
<keyword evidence="6 13" id="KW-0378">Hydrolase</keyword>
<feature type="domain" description="PDZ" evidence="12">
    <location>
        <begin position="149"/>
        <end position="200"/>
    </location>
</feature>
<evidence type="ECO:0000256" key="5">
    <source>
        <dbReference type="ARBA" id="ARBA00022692"/>
    </source>
</evidence>
<dbReference type="InterPro" id="IPR008915">
    <property type="entry name" value="Peptidase_M50"/>
</dbReference>
<evidence type="ECO:0000256" key="7">
    <source>
        <dbReference type="ARBA" id="ARBA00022833"/>
    </source>
</evidence>
<keyword evidence="8 11" id="KW-1133">Transmembrane helix</keyword>
<dbReference type="AlphaFoldDB" id="A0A517TB54"/>
<keyword evidence="10 11" id="KW-0472">Membrane</keyword>
<dbReference type="CDD" id="cd06163">
    <property type="entry name" value="S2P-M50_PDZ_RseP-like"/>
    <property type="match status" value="2"/>
</dbReference>
<comment type="subcellular location">
    <subcellularLocation>
        <location evidence="2">Membrane</location>
        <topology evidence="2">Multi-pass membrane protein</topology>
    </subcellularLocation>
</comment>
<feature type="transmembrane region" description="Helical" evidence="11">
    <location>
        <begin position="619"/>
        <end position="651"/>
    </location>
</feature>
<dbReference type="Proteomes" id="UP000319976">
    <property type="component" value="Chromosome"/>
</dbReference>
<dbReference type="Pfam" id="PF17820">
    <property type="entry name" value="PDZ_6"/>
    <property type="match status" value="2"/>
</dbReference>
<evidence type="ECO:0000256" key="3">
    <source>
        <dbReference type="ARBA" id="ARBA00007931"/>
    </source>
</evidence>
<dbReference type="KEGG" id="chya:V22_28570"/>
<evidence type="ECO:0000256" key="4">
    <source>
        <dbReference type="ARBA" id="ARBA00022670"/>
    </source>
</evidence>
<evidence type="ECO:0000256" key="9">
    <source>
        <dbReference type="ARBA" id="ARBA00023049"/>
    </source>
</evidence>
<evidence type="ECO:0000259" key="12">
    <source>
        <dbReference type="PROSITE" id="PS50106"/>
    </source>
</evidence>
<organism evidence="13 14">
    <name type="scientific">Calycomorphotria hydatis</name>
    <dbReference type="NCBI Taxonomy" id="2528027"/>
    <lineage>
        <taxon>Bacteria</taxon>
        <taxon>Pseudomonadati</taxon>
        <taxon>Planctomycetota</taxon>
        <taxon>Planctomycetia</taxon>
        <taxon>Planctomycetales</taxon>
        <taxon>Planctomycetaceae</taxon>
        <taxon>Calycomorphotria</taxon>
    </lineage>
</organism>
<accession>A0A517TB54</accession>
<keyword evidence="14" id="KW-1185">Reference proteome</keyword>
<dbReference type="InterPro" id="IPR036034">
    <property type="entry name" value="PDZ_sf"/>
</dbReference>